<dbReference type="EMBL" id="SSGD01000061">
    <property type="protein sequence ID" value="TXI55959.1"/>
    <property type="molecule type" value="Genomic_DNA"/>
</dbReference>
<accession>A0A5C7Y261</accession>
<dbReference type="Gene3D" id="3.30.750.24">
    <property type="entry name" value="STAS domain"/>
    <property type="match status" value="1"/>
</dbReference>
<evidence type="ECO:0000256" key="1">
    <source>
        <dbReference type="ARBA" id="ARBA00009013"/>
    </source>
</evidence>
<evidence type="ECO:0000313" key="5">
    <source>
        <dbReference type="Proteomes" id="UP000321797"/>
    </source>
</evidence>
<proteinExistence type="inferred from homology"/>
<dbReference type="Pfam" id="PF01740">
    <property type="entry name" value="STAS"/>
    <property type="match status" value="1"/>
</dbReference>
<protein>
    <recommendedName>
        <fullName evidence="2">Anti-sigma factor antagonist</fullName>
    </recommendedName>
</protein>
<dbReference type="InterPro" id="IPR002645">
    <property type="entry name" value="STAS_dom"/>
</dbReference>
<dbReference type="GO" id="GO:0043856">
    <property type="term" value="F:anti-sigma factor antagonist activity"/>
    <property type="evidence" value="ECO:0007669"/>
    <property type="project" value="InterPro"/>
</dbReference>
<comment type="similarity">
    <text evidence="1 2">Belongs to the anti-sigma-factor antagonist family.</text>
</comment>
<dbReference type="NCBIfam" id="TIGR00377">
    <property type="entry name" value="ant_ant_sig"/>
    <property type="match status" value="1"/>
</dbReference>
<gene>
    <name evidence="4" type="ORF">E6Q54_11605</name>
</gene>
<comment type="caution">
    <text evidence="4">The sequence shown here is derived from an EMBL/GenBank/DDBJ whole genome shotgun (WGS) entry which is preliminary data.</text>
</comment>
<feature type="domain" description="STAS" evidence="3">
    <location>
        <begin position="31"/>
        <end position="142"/>
    </location>
</feature>
<dbReference type="SUPFAM" id="SSF52091">
    <property type="entry name" value="SpoIIaa-like"/>
    <property type="match status" value="1"/>
</dbReference>
<dbReference type="CDD" id="cd07043">
    <property type="entry name" value="STAS_anti-anti-sigma_factors"/>
    <property type="match status" value="1"/>
</dbReference>
<evidence type="ECO:0000313" key="4">
    <source>
        <dbReference type="EMBL" id="TXI55959.1"/>
    </source>
</evidence>
<sequence length="152" mass="15526">MALDPSMAAGSGLAECVPSFSVGASYGGERLDAVVERNGTALLVRAGGTVDASNVALWRRLIADASTATVAPGPLVIDAKALEFMAVCAFAVLADEAARCRFRGITLYLVSDQPVVERVVAAAGLDSELLLVTSVDEALGGVPRRDPGPVLG</sequence>
<dbReference type="Proteomes" id="UP000321797">
    <property type="component" value="Unassembled WGS sequence"/>
</dbReference>
<dbReference type="OrthoDB" id="3700428at2"/>
<dbReference type="InterPro" id="IPR003658">
    <property type="entry name" value="Anti-sigma_ant"/>
</dbReference>
<name>A0A5C7Y261_9MYCO</name>
<reference evidence="4 5" key="1">
    <citation type="submission" date="2018-09" db="EMBL/GenBank/DDBJ databases">
        <title>Metagenome Assembled Genomes from an Advanced Water Purification Facility.</title>
        <authorList>
            <person name="Stamps B.W."/>
            <person name="Spear J.R."/>
        </authorList>
    </citation>
    <scope>NUCLEOTIDE SEQUENCE [LARGE SCALE GENOMIC DNA]</scope>
    <source>
        <strain evidence="4">Bin_29_2</strain>
    </source>
</reference>
<dbReference type="RefSeq" id="WP_109370716.1">
    <property type="nucleotide sequence ID" value="NZ_JACKUJ010000043.1"/>
</dbReference>
<dbReference type="InterPro" id="IPR036513">
    <property type="entry name" value="STAS_dom_sf"/>
</dbReference>
<evidence type="ECO:0000256" key="2">
    <source>
        <dbReference type="RuleBase" id="RU003749"/>
    </source>
</evidence>
<organism evidence="4 5">
    <name type="scientific">Mycolicibacter arupensis</name>
    <dbReference type="NCBI Taxonomy" id="342002"/>
    <lineage>
        <taxon>Bacteria</taxon>
        <taxon>Bacillati</taxon>
        <taxon>Actinomycetota</taxon>
        <taxon>Actinomycetes</taxon>
        <taxon>Mycobacteriales</taxon>
        <taxon>Mycobacteriaceae</taxon>
        <taxon>Mycolicibacter</taxon>
    </lineage>
</organism>
<dbReference type="AlphaFoldDB" id="A0A5C7Y261"/>
<dbReference type="PROSITE" id="PS50801">
    <property type="entry name" value="STAS"/>
    <property type="match status" value="1"/>
</dbReference>
<evidence type="ECO:0000259" key="3">
    <source>
        <dbReference type="PROSITE" id="PS50801"/>
    </source>
</evidence>